<dbReference type="InterPro" id="IPR016195">
    <property type="entry name" value="Pol/histidinol_Pase-like"/>
</dbReference>
<name>A0A9D2BQN0_9BACT</name>
<accession>A0A9D2BQN0</accession>
<dbReference type="GO" id="GO:0005829">
    <property type="term" value="C:cytosol"/>
    <property type="evidence" value="ECO:0007669"/>
    <property type="project" value="TreeGrafter"/>
</dbReference>
<proteinExistence type="predicted"/>
<feature type="domain" description="Polymerase/histidinol phosphatase N-terminal" evidence="1">
    <location>
        <begin position="5"/>
        <end position="79"/>
    </location>
</feature>
<reference evidence="2" key="2">
    <citation type="submission" date="2021-04" db="EMBL/GenBank/DDBJ databases">
        <authorList>
            <person name="Gilroy R."/>
        </authorList>
    </citation>
    <scope>NUCLEOTIDE SEQUENCE</scope>
    <source>
        <strain evidence="2">ChiHecec2B26-12326</strain>
    </source>
</reference>
<dbReference type="InterPro" id="IPR004013">
    <property type="entry name" value="PHP_dom"/>
</dbReference>
<dbReference type="Proteomes" id="UP000823847">
    <property type="component" value="Unassembled WGS sequence"/>
</dbReference>
<reference evidence="2" key="1">
    <citation type="journal article" date="2021" name="PeerJ">
        <title>Extensive microbial diversity within the chicken gut microbiome revealed by metagenomics and culture.</title>
        <authorList>
            <person name="Gilroy R."/>
            <person name="Ravi A."/>
            <person name="Getino M."/>
            <person name="Pursley I."/>
            <person name="Horton D.L."/>
            <person name="Alikhan N.F."/>
            <person name="Baker D."/>
            <person name="Gharbi K."/>
            <person name="Hall N."/>
            <person name="Watson M."/>
            <person name="Adriaenssens E.M."/>
            <person name="Foster-Nyarko E."/>
            <person name="Jarju S."/>
            <person name="Secka A."/>
            <person name="Antonio M."/>
            <person name="Oren A."/>
            <person name="Chaudhuri R.R."/>
            <person name="La Ragione R."/>
            <person name="Hildebrand F."/>
            <person name="Pallen M.J."/>
        </authorList>
    </citation>
    <scope>NUCLEOTIDE SEQUENCE</scope>
    <source>
        <strain evidence="2">ChiHecec2B26-12326</strain>
    </source>
</reference>
<dbReference type="NCBIfam" id="NF006702">
    <property type="entry name" value="PRK09248.1"/>
    <property type="match status" value="1"/>
</dbReference>
<dbReference type="CDD" id="cd07437">
    <property type="entry name" value="PHP_HisPPase_Ycdx_like"/>
    <property type="match status" value="1"/>
</dbReference>
<comment type="caution">
    <text evidence="2">The sequence shown here is derived from an EMBL/GenBank/DDBJ whole genome shotgun (WGS) entry which is preliminary data.</text>
</comment>
<dbReference type="PANTHER" id="PTHR36928:SF1">
    <property type="entry name" value="PHOSPHATASE YCDX-RELATED"/>
    <property type="match status" value="1"/>
</dbReference>
<gene>
    <name evidence="2" type="ORF">H9848_05550</name>
</gene>
<evidence type="ECO:0000259" key="1">
    <source>
        <dbReference type="SMART" id="SM00481"/>
    </source>
</evidence>
<dbReference type="Gene3D" id="3.20.20.140">
    <property type="entry name" value="Metal-dependent hydrolases"/>
    <property type="match status" value="1"/>
</dbReference>
<dbReference type="AlphaFoldDB" id="A0A9D2BQN0"/>
<dbReference type="SMART" id="SM00481">
    <property type="entry name" value="POLIIIAc"/>
    <property type="match status" value="1"/>
</dbReference>
<dbReference type="EMBL" id="DXEN01000038">
    <property type="protein sequence ID" value="HIX86053.1"/>
    <property type="molecule type" value="Genomic_DNA"/>
</dbReference>
<dbReference type="InterPro" id="IPR050243">
    <property type="entry name" value="PHP_phosphatase"/>
</dbReference>
<dbReference type="InterPro" id="IPR003141">
    <property type="entry name" value="Pol/His_phosphatase_N"/>
</dbReference>
<dbReference type="Pfam" id="PF02811">
    <property type="entry name" value="PHP"/>
    <property type="match status" value="1"/>
</dbReference>
<sequence length="244" mass="27418">MKTLLDVHTHTIASGHAFSTLQEMAAMAAEKGLQLLGITEHAPGIPGTCATIYFRNLHVVPRQMYGVELLLGAELNITDYKGSVDLSKKYLDMLDIKIAGIHSLCYKPGTVEENTSAIIGAIRNPRIHIISHPGDGTAQVDFEPIVLASKEHRTLLEINNSSLKPIRGKIHARENNLAILRLCKKYEVPVILGSDAHISFDIARYDYIYELLRETEFPEELIWNDNVERFKRFIQSKNESAMPR</sequence>
<evidence type="ECO:0000313" key="3">
    <source>
        <dbReference type="Proteomes" id="UP000823847"/>
    </source>
</evidence>
<evidence type="ECO:0000313" key="2">
    <source>
        <dbReference type="EMBL" id="HIX86053.1"/>
    </source>
</evidence>
<organism evidence="2 3">
    <name type="scientific">Candidatus Parabacteroides intestinigallinarum</name>
    <dbReference type="NCBI Taxonomy" id="2838722"/>
    <lineage>
        <taxon>Bacteria</taxon>
        <taxon>Pseudomonadati</taxon>
        <taxon>Bacteroidota</taxon>
        <taxon>Bacteroidia</taxon>
        <taxon>Bacteroidales</taxon>
        <taxon>Tannerellaceae</taxon>
        <taxon>Parabacteroides</taxon>
    </lineage>
</organism>
<dbReference type="GO" id="GO:0008270">
    <property type="term" value="F:zinc ion binding"/>
    <property type="evidence" value="ECO:0007669"/>
    <property type="project" value="TreeGrafter"/>
</dbReference>
<dbReference type="SUPFAM" id="SSF89550">
    <property type="entry name" value="PHP domain-like"/>
    <property type="match status" value="1"/>
</dbReference>
<dbReference type="GO" id="GO:0042578">
    <property type="term" value="F:phosphoric ester hydrolase activity"/>
    <property type="evidence" value="ECO:0007669"/>
    <property type="project" value="TreeGrafter"/>
</dbReference>
<protein>
    <submittedName>
        <fullName evidence="2">Phosphatase</fullName>
    </submittedName>
</protein>
<dbReference type="PANTHER" id="PTHR36928">
    <property type="entry name" value="PHOSPHATASE YCDX-RELATED"/>
    <property type="match status" value="1"/>
</dbReference>